<dbReference type="Gene3D" id="3.40.50.10390">
    <property type="entry name" value="Gingipain r, domain 1"/>
    <property type="match status" value="1"/>
</dbReference>
<reference evidence="4 5" key="1">
    <citation type="submission" date="2024-02" db="EMBL/GenBank/DDBJ databases">
        <title>Herpetosiphon gulosus NBRC 112829.</title>
        <authorList>
            <person name="Ichikawa N."/>
            <person name="Katano-Makiyama Y."/>
            <person name="Hidaka K."/>
        </authorList>
    </citation>
    <scope>NUCLEOTIDE SEQUENCE [LARGE SCALE GENOMIC DNA]</scope>
    <source>
        <strain evidence="4 5">NBRC 112829</strain>
    </source>
</reference>
<dbReference type="Proteomes" id="UP001428290">
    <property type="component" value="Unassembled WGS sequence"/>
</dbReference>
<comment type="caution">
    <text evidence="4">The sequence shown here is derived from an EMBL/GenBank/DDBJ whole genome shotgun (WGS) entry which is preliminary data.</text>
</comment>
<dbReference type="InterPro" id="IPR001769">
    <property type="entry name" value="Gingipain"/>
</dbReference>
<evidence type="ECO:0000256" key="2">
    <source>
        <dbReference type="SAM" id="SignalP"/>
    </source>
</evidence>
<organism evidence="4 5">
    <name type="scientific">Herpetosiphon gulosus</name>
    <dbReference type="NCBI Taxonomy" id="1973496"/>
    <lineage>
        <taxon>Bacteria</taxon>
        <taxon>Bacillati</taxon>
        <taxon>Chloroflexota</taxon>
        <taxon>Chloroflexia</taxon>
        <taxon>Herpetosiphonales</taxon>
        <taxon>Herpetosiphonaceae</taxon>
        <taxon>Herpetosiphon</taxon>
    </lineage>
</organism>
<dbReference type="Gene3D" id="3.40.50.1460">
    <property type="match status" value="1"/>
</dbReference>
<evidence type="ECO:0000256" key="1">
    <source>
        <dbReference type="ARBA" id="ARBA00022729"/>
    </source>
</evidence>
<evidence type="ECO:0000313" key="4">
    <source>
        <dbReference type="EMBL" id="GAA5530970.1"/>
    </source>
</evidence>
<feature type="chain" id="PRO_5047164340" description="Gingipain domain-containing protein" evidence="2">
    <location>
        <begin position="25"/>
        <end position="861"/>
    </location>
</feature>
<dbReference type="InterPro" id="IPR029031">
    <property type="entry name" value="Gingipain_N_sf"/>
</dbReference>
<dbReference type="SUPFAM" id="SSF52129">
    <property type="entry name" value="Caspase-like"/>
    <property type="match status" value="1"/>
</dbReference>
<accession>A0ABP9X6E9</accession>
<keyword evidence="5" id="KW-1185">Reference proteome</keyword>
<feature type="signal peptide" evidence="2">
    <location>
        <begin position="1"/>
        <end position="24"/>
    </location>
</feature>
<name>A0ABP9X6E9_9CHLR</name>
<sequence length="861" mass="92165">MRVYRFMLVSLLMILLVVPRAALAAATPFTVTTAGQTVVLAGVPSQPTTVAVRSLSTAAPPLTLTLETTTLPEADPARLADLPTSPVTLLRSGRYRGYAVWVYLVQPTIQQRGHVQQVTQLHAVFDNAVLVASPADLQALPRVPFGDPVPPTNPLAFDHQTWTLTVTEPGMQRVTGAMLAAAGIDLTTLNPATVQVQHDGVVLPLDWRGVGDTVVDAHDELRFWVDTVGDRWNRTTTLWLTTAAATPSPTMASRLALESTAPMSDTVWMTNAWDDPQLLDSRHAGMRGWHTFSTRLSSLAGGDDSTTTLLLTPTLPLASGLMTVTLRGATATSLPVSLVVNTVPLTVPATSAWQSSVVVTTSETLTVTLPAPTIGAASVLLETITVTRPLRLTTLPNVPLWSGPLPARYALPDAPPLRTLYDVTAPAQPQIVILPAGLTPVLADPLVNRRYLVVGHAPLPTPTLQRHIPVVLPTAGADVIIAPRVFLPALDPLRTLTTVLIAREDLDAAWAFGNLSPTAIRALLQHAAATWPTPPTSVLLVGDGAADPRDVLGYNQPPLIPPYLAEVDLWLGETACESCYGQLDGADPLDDLLPDLPVGRWPVQTLDDLTNLIAKQQRYTAAPWGAWQSTVGSIADNAEGALDFPQLAAQSEAVYPLTMTLHRAYYDPHATSDDPAWHVADARTVRERVMAIWQTGAVLMQYTGHSHAYQWAVTDPVVEPRGLLDLNAVGELQNGERLPLLLALTCLTSVFHQPSPRGTTLDEALVLHPAGGAIATWGSSGLGVAHGHDHLQHGLVTAAMTRPRPTLGQVTEAGVLQLALHGQCCTDALRTTLLLGNPATVLKIAPVPQRVWLPLVKQWQR</sequence>
<dbReference type="EMBL" id="BAABRU010000028">
    <property type="protein sequence ID" value="GAA5530970.1"/>
    <property type="molecule type" value="Genomic_DNA"/>
</dbReference>
<protein>
    <recommendedName>
        <fullName evidence="3">Gingipain domain-containing protein</fullName>
    </recommendedName>
</protein>
<evidence type="ECO:0000313" key="5">
    <source>
        <dbReference type="Proteomes" id="UP001428290"/>
    </source>
</evidence>
<evidence type="ECO:0000259" key="3">
    <source>
        <dbReference type="Pfam" id="PF01364"/>
    </source>
</evidence>
<keyword evidence="1 2" id="KW-0732">Signal</keyword>
<feature type="domain" description="Gingipain" evidence="3">
    <location>
        <begin position="479"/>
        <end position="842"/>
    </location>
</feature>
<gene>
    <name evidence="4" type="ORF">Hgul01_04794</name>
</gene>
<dbReference type="InterPro" id="IPR029030">
    <property type="entry name" value="Caspase-like_dom_sf"/>
</dbReference>
<proteinExistence type="predicted"/>
<dbReference type="Pfam" id="PF01364">
    <property type="entry name" value="Peptidase_C25"/>
    <property type="match status" value="1"/>
</dbReference>